<accession>A0A1P7ZCP1</accession>
<dbReference type="EMBL" id="KP644529">
    <property type="protein sequence ID" value="ALM87485.1"/>
    <property type="molecule type" value="mRNA"/>
</dbReference>
<proteinExistence type="evidence at transcript level"/>
<name>A0A1P7ZCP1_CONBE</name>
<reference evidence="1" key="1">
    <citation type="submission" date="2015-01" db="EMBL/GenBank/DDBJ databases">
        <title>A model to identify novel conotoxins from transcriptomics based on NON-BLAST algorithm.</title>
        <authorList>
            <person name="Lu A."/>
            <person name="Wang Z."/>
        </authorList>
    </citation>
    <scope>NUCLEOTIDE SEQUENCE</scope>
</reference>
<evidence type="ECO:0000313" key="1">
    <source>
        <dbReference type="EMBL" id="ALM87485.1"/>
    </source>
</evidence>
<dbReference type="AlphaFoldDB" id="A0A1P7ZCP1"/>
<organism evidence="1">
    <name type="scientific">Conus betulinus</name>
    <name type="common">Beech cone</name>
    <dbReference type="NCBI Taxonomy" id="89764"/>
    <lineage>
        <taxon>Eukaryota</taxon>
        <taxon>Metazoa</taxon>
        <taxon>Spiralia</taxon>
        <taxon>Lophotrochozoa</taxon>
        <taxon>Mollusca</taxon>
        <taxon>Gastropoda</taxon>
        <taxon>Caenogastropoda</taxon>
        <taxon>Neogastropoda</taxon>
        <taxon>Conoidea</taxon>
        <taxon>Conidae</taxon>
        <taxon>Conus</taxon>
        <taxon>Dendroconus</taxon>
    </lineage>
</organism>
<protein>
    <submittedName>
        <fullName evidence="1">Conotoxin</fullName>
    </submittedName>
</protein>
<sequence length="91" mass="10849">MEFLKYIQNVSFYPWKGPLWLNILVWYVLHTDYKMLDSKNNQHCVTAHFRFIKNLLQARTQKTCQLQIIKCCLSFCSCINGGGRKFLSWLI</sequence>